<dbReference type="AlphaFoldDB" id="A0A3M7LGI8"/>
<organism evidence="1 2">
    <name type="scientific">Chryseobacterium nematophagum</name>
    <dbReference type="NCBI Taxonomy" id="2305228"/>
    <lineage>
        <taxon>Bacteria</taxon>
        <taxon>Pseudomonadati</taxon>
        <taxon>Bacteroidota</taxon>
        <taxon>Flavobacteriia</taxon>
        <taxon>Flavobacteriales</taxon>
        <taxon>Weeksellaceae</taxon>
        <taxon>Chryseobacterium group</taxon>
        <taxon>Chryseobacterium</taxon>
    </lineage>
</organism>
<dbReference type="Proteomes" id="UP000267524">
    <property type="component" value="Unassembled WGS sequence"/>
</dbReference>
<dbReference type="EMBL" id="QWIV01000003">
    <property type="protein sequence ID" value="RMZ61299.1"/>
    <property type="molecule type" value="Genomic_DNA"/>
</dbReference>
<dbReference type="RefSeq" id="WP_122545293.1">
    <property type="nucleotide sequence ID" value="NZ_QWIV01000003.1"/>
</dbReference>
<evidence type="ECO:0000313" key="2">
    <source>
        <dbReference type="Proteomes" id="UP000267524"/>
    </source>
</evidence>
<proteinExistence type="predicted"/>
<gene>
    <name evidence="1" type="ORF">D1632_00365</name>
</gene>
<protein>
    <submittedName>
        <fullName evidence="1">Uncharacterized protein</fullName>
    </submittedName>
</protein>
<accession>A0A3M7LGI8</accession>
<sequence>MKNFKIIFSVVLSLIYQKGFSQFWLQDKVCFYMMNTEIRATVEEDPRQYDMRNGSVQNFGLEEVNKGEFKKMDETTQKIRSRLSRVSLLIQGVPLAWNITKYTQGTYEYQSKIFQELQDASAFIIVALPDQISFAQQLQQNTLFLYGIIADYGVINQMESKERRILLKFAEEEFQTLFYQAIGIYSKIRTAKATFAWKKAMFFAGIEEDKKMFKEIIQNL</sequence>
<name>A0A3M7LGI8_9FLAO</name>
<reference evidence="1 2" key="1">
    <citation type="submission" date="2018-08" db="EMBL/GenBank/DDBJ databases">
        <title>Chryseobacterium nematophagum: a novel matrix digesting pathogen of nematodes.</title>
        <authorList>
            <person name="Page A."/>
            <person name="Roberts M."/>
            <person name="Felix M.-A."/>
            <person name="Weir W."/>
        </authorList>
    </citation>
    <scope>NUCLEOTIDE SEQUENCE [LARGE SCALE GENOMIC DNA]</scope>
    <source>
        <strain evidence="1 2">JUb275</strain>
    </source>
</reference>
<evidence type="ECO:0000313" key="1">
    <source>
        <dbReference type="EMBL" id="RMZ61299.1"/>
    </source>
</evidence>
<keyword evidence="2" id="KW-1185">Reference proteome</keyword>
<comment type="caution">
    <text evidence="1">The sequence shown here is derived from an EMBL/GenBank/DDBJ whole genome shotgun (WGS) entry which is preliminary data.</text>
</comment>